<dbReference type="GO" id="GO:0005829">
    <property type="term" value="C:cytosol"/>
    <property type="evidence" value="ECO:0007669"/>
    <property type="project" value="TreeGrafter"/>
</dbReference>
<dbReference type="EMBL" id="RRCT01000004">
    <property type="protein sequence ID" value="RQW75401.1"/>
    <property type="molecule type" value="Genomic_DNA"/>
</dbReference>
<dbReference type="Gene3D" id="1.10.260.40">
    <property type="entry name" value="lambda repressor-like DNA-binding domains"/>
    <property type="match status" value="1"/>
</dbReference>
<evidence type="ECO:0000256" key="3">
    <source>
        <dbReference type="ARBA" id="ARBA00023163"/>
    </source>
</evidence>
<dbReference type="PANTHER" id="PTHR46797">
    <property type="entry name" value="HTH-TYPE TRANSCRIPTIONAL REGULATOR"/>
    <property type="match status" value="1"/>
</dbReference>
<keyword evidence="3" id="KW-0804">Transcription</keyword>
<keyword evidence="2" id="KW-0238">DNA-binding</keyword>
<sequence>MENMSRNIGYQLKKIRSKRSLSLDDVAKATNVSKAQLAQIEKGEANPTVSTIWKIAAGLRISFSSLLQPPKEQFKKYDSNSTTYVAENDGKYRVYSIIPYDPERGWEFYKVEMDSGVVHKSDAHTEGVEETITVIKGQVIIRSGGMEEHLKEGETLVFSGHLLHQYENPTNDLTILHLILQYK</sequence>
<organism evidence="5 6">
    <name type="scientific">Lysinibacillus composti</name>
    <dbReference type="NCBI Taxonomy" id="720633"/>
    <lineage>
        <taxon>Bacteria</taxon>
        <taxon>Bacillati</taxon>
        <taxon>Bacillota</taxon>
        <taxon>Bacilli</taxon>
        <taxon>Bacillales</taxon>
        <taxon>Bacillaceae</taxon>
        <taxon>Lysinibacillus</taxon>
    </lineage>
</organism>
<keyword evidence="1" id="KW-0805">Transcription regulation</keyword>
<proteinExistence type="predicted"/>
<dbReference type="OrthoDB" id="9781521at2"/>
<dbReference type="CDD" id="cd00093">
    <property type="entry name" value="HTH_XRE"/>
    <property type="match status" value="1"/>
</dbReference>
<reference evidence="5 6" key="1">
    <citation type="journal article" date="2013" name="J. Microbiol.">
        <title>Lysinibacillus chungkukjangi sp. nov., isolated from Chungkukjang, Korean fermented soybean food.</title>
        <authorList>
            <person name="Kim S.J."/>
            <person name="Jang Y.H."/>
            <person name="Hamada M."/>
            <person name="Ahn J.H."/>
            <person name="Weon H.Y."/>
            <person name="Suzuki K."/>
            <person name="Whang K.S."/>
            <person name="Kwon S.W."/>
        </authorList>
    </citation>
    <scope>NUCLEOTIDE SEQUENCE [LARGE SCALE GENOMIC DNA]</scope>
    <source>
        <strain evidence="5 6">MCCC 1A12701</strain>
    </source>
</reference>
<evidence type="ECO:0000256" key="2">
    <source>
        <dbReference type="ARBA" id="ARBA00023125"/>
    </source>
</evidence>
<comment type="caution">
    <text evidence="5">The sequence shown here is derived from an EMBL/GenBank/DDBJ whole genome shotgun (WGS) entry which is preliminary data.</text>
</comment>
<evidence type="ECO:0000256" key="1">
    <source>
        <dbReference type="ARBA" id="ARBA00023015"/>
    </source>
</evidence>
<evidence type="ECO:0000259" key="4">
    <source>
        <dbReference type="PROSITE" id="PS50943"/>
    </source>
</evidence>
<accession>A0A3N9UH40</accession>
<dbReference type="InterPro" id="IPR014710">
    <property type="entry name" value="RmlC-like_jellyroll"/>
</dbReference>
<name>A0A3N9UH40_9BACI</name>
<dbReference type="RefSeq" id="WP_124763703.1">
    <property type="nucleotide sequence ID" value="NZ_JAFBDY010000003.1"/>
</dbReference>
<dbReference type="InterPro" id="IPR011051">
    <property type="entry name" value="RmlC_Cupin_sf"/>
</dbReference>
<dbReference type="Gene3D" id="2.60.120.10">
    <property type="entry name" value="Jelly Rolls"/>
    <property type="match status" value="1"/>
</dbReference>
<dbReference type="GO" id="GO:0003677">
    <property type="term" value="F:DNA binding"/>
    <property type="evidence" value="ECO:0007669"/>
    <property type="project" value="UniProtKB-KW"/>
</dbReference>
<dbReference type="PANTHER" id="PTHR46797:SF23">
    <property type="entry name" value="HTH-TYPE TRANSCRIPTIONAL REGULATOR SUTR"/>
    <property type="match status" value="1"/>
</dbReference>
<evidence type="ECO:0000313" key="5">
    <source>
        <dbReference type="EMBL" id="RQW75401.1"/>
    </source>
</evidence>
<dbReference type="InterPro" id="IPR013096">
    <property type="entry name" value="Cupin_2"/>
</dbReference>
<dbReference type="Pfam" id="PF01381">
    <property type="entry name" value="HTH_3"/>
    <property type="match status" value="1"/>
</dbReference>
<dbReference type="GO" id="GO:0003700">
    <property type="term" value="F:DNA-binding transcription factor activity"/>
    <property type="evidence" value="ECO:0007669"/>
    <property type="project" value="TreeGrafter"/>
</dbReference>
<dbReference type="Pfam" id="PF07883">
    <property type="entry name" value="Cupin_2"/>
    <property type="match status" value="1"/>
</dbReference>
<dbReference type="SUPFAM" id="SSF47413">
    <property type="entry name" value="lambda repressor-like DNA-binding domains"/>
    <property type="match status" value="1"/>
</dbReference>
<dbReference type="InterPro" id="IPR001387">
    <property type="entry name" value="Cro/C1-type_HTH"/>
</dbReference>
<protein>
    <submittedName>
        <fullName evidence="5">XRE family transcriptional regulator</fullName>
    </submittedName>
</protein>
<dbReference type="AlphaFoldDB" id="A0A3N9UH40"/>
<dbReference type="InterPro" id="IPR050807">
    <property type="entry name" value="TransReg_Diox_bact_type"/>
</dbReference>
<gene>
    <name evidence="5" type="ORF">EBB45_06545</name>
</gene>
<dbReference type="Proteomes" id="UP000274033">
    <property type="component" value="Unassembled WGS sequence"/>
</dbReference>
<dbReference type="CDD" id="cd02209">
    <property type="entry name" value="cupin_XRE_C"/>
    <property type="match status" value="1"/>
</dbReference>
<evidence type="ECO:0000313" key="6">
    <source>
        <dbReference type="Proteomes" id="UP000274033"/>
    </source>
</evidence>
<feature type="domain" description="HTH cro/C1-type" evidence="4">
    <location>
        <begin position="12"/>
        <end position="66"/>
    </location>
</feature>
<dbReference type="SMART" id="SM00530">
    <property type="entry name" value="HTH_XRE"/>
    <property type="match status" value="1"/>
</dbReference>
<keyword evidence="6" id="KW-1185">Reference proteome</keyword>
<dbReference type="SUPFAM" id="SSF51182">
    <property type="entry name" value="RmlC-like cupins"/>
    <property type="match status" value="1"/>
</dbReference>
<dbReference type="PROSITE" id="PS50943">
    <property type="entry name" value="HTH_CROC1"/>
    <property type="match status" value="1"/>
</dbReference>
<dbReference type="InterPro" id="IPR010982">
    <property type="entry name" value="Lambda_DNA-bd_dom_sf"/>
</dbReference>